<dbReference type="GO" id="GO:0009073">
    <property type="term" value="P:aromatic amino acid family biosynthetic process"/>
    <property type="evidence" value="ECO:0007669"/>
    <property type="project" value="UniProtKB-KW"/>
</dbReference>
<evidence type="ECO:0000313" key="5">
    <source>
        <dbReference type="Proteomes" id="UP000327039"/>
    </source>
</evidence>
<dbReference type="OrthoDB" id="9776868at2"/>
<reference evidence="5" key="1">
    <citation type="submission" date="2019-09" db="EMBL/GenBank/DDBJ databases">
        <title>Mumia zhuanghuii sp. nov. isolated from the intestinal contents of plateau pika (Ochotona curzoniae) in the Qinghai-Tibet plateau of China.</title>
        <authorList>
            <person name="Tian Z."/>
        </authorList>
    </citation>
    <scope>NUCLEOTIDE SEQUENCE [LARGE SCALE GENOMIC DNA]</scope>
    <source>
        <strain evidence="5">DSM 25564</strain>
    </source>
</reference>
<evidence type="ECO:0000256" key="2">
    <source>
        <dbReference type="ARBA" id="ARBA00023141"/>
    </source>
</evidence>
<name>A0A5J5IRC0_9MICO</name>
<keyword evidence="5" id="KW-1185">Reference proteome</keyword>
<dbReference type="InterPro" id="IPR046346">
    <property type="entry name" value="Aminoacid_DH-like_N_sf"/>
</dbReference>
<dbReference type="PANTHER" id="PTHR21089:SF1">
    <property type="entry name" value="BIFUNCTIONAL 3-DEHYDROQUINATE DEHYDRATASE_SHIKIMATE DEHYDROGENASE, CHLOROPLASTIC"/>
    <property type="match status" value="1"/>
</dbReference>
<keyword evidence="2" id="KW-0028">Amino-acid biosynthesis</keyword>
<dbReference type="GO" id="GO:0005829">
    <property type="term" value="C:cytosol"/>
    <property type="evidence" value="ECO:0007669"/>
    <property type="project" value="TreeGrafter"/>
</dbReference>
<dbReference type="GO" id="GO:0004764">
    <property type="term" value="F:shikimate 3-dehydrogenase (NADP+) activity"/>
    <property type="evidence" value="ECO:0007669"/>
    <property type="project" value="InterPro"/>
</dbReference>
<evidence type="ECO:0000256" key="1">
    <source>
        <dbReference type="ARBA" id="ARBA00004871"/>
    </source>
</evidence>
<dbReference type="SUPFAM" id="SSF53223">
    <property type="entry name" value="Aminoacid dehydrogenase-like, N-terminal domain"/>
    <property type="match status" value="1"/>
</dbReference>
<dbReference type="Proteomes" id="UP000327039">
    <property type="component" value="Unassembled WGS sequence"/>
</dbReference>
<dbReference type="EMBL" id="VYRZ01000002">
    <property type="protein sequence ID" value="KAA9087005.1"/>
    <property type="molecule type" value="Genomic_DNA"/>
</dbReference>
<dbReference type="Pfam" id="PF08501">
    <property type="entry name" value="Shikimate_dh_N"/>
    <property type="match status" value="1"/>
</dbReference>
<sequence length="290" mass="30002">MPGATRTTTVAAEGPATRRFEVWGDPIAHSLSPALHTAAYARLGLTWTYGRRRVDEAGFARELGSLDPDTHGLSLTMPLKTVAHAAARSRDEAAELTGAANTLVRSGAGFAAVNTDVGGLAAALFEVGAQGAERARIVGAGATATSALVSLQRIGATRVEVAARRPNAAAPLRSLADRLGVQLSVVPLAEPVGDVDLTVSTLPGDAPVDAADADRLAAHGGILFDVVYGTWPTVLGAAWQERRLPAHPGTAMLLHQAVRQIRVFTSGDPDAELADEHAVIAVMRRALVGG</sequence>
<protein>
    <submittedName>
        <fullName evidence="4">Shikimate dehydrogenase</fullName>
    </submittedName>
</protein>
<accession>A0A5J5IRC0</accession>
<dbReference type="GO" id="GO:0009423">
    <property type="term" value="P:chorismate biosynthetic process"/>
    <property type="evidence" value="ECO:0007669"/>
    <property type="project" value="TreeGrafter"/>
</dbReference>
<dbReference type="AlphaFoldDB" id="A0A5J5IRC0"/>
<dbReference type="InterPro" id="IPR013708">
    <property type="entry name" value="Shikimate_DH-bd_N"/>
</dbReference>
<evidence type="ECO:0000313" key="4">
    <source>
        <dbReference type="EMBL" id="KAA9087005.1"/>
    </source>
</evidence>
<organism evidence="4 5">
    <name type="scientific">Microbacterium radiodurans</name>
    <dbReference type="NCBI Taxonomy" id="661398"/>
    <lineage>
        <taxon>Bacteria</taxon>
        <taxon>Bacillati</taxon>
        <taxon>Actinomycetota</taxon>
        <taxon>Actinomycetes</taxon>
        <taxon>Micrococcales</taxon>
        <taxon>Microbacteriaceae</taxon>
        <taxon>Microbacterium</taxon>
    </lineage>
</organism>
<dbReference type="PANTHER" id="PTHR21089">
    <property type="entry name" value="SHIKIMATE DEHYDROGENASE"/>
    <property type="match status" value="1"/>
</dbReference>
<feature type="domain" description="Shikimate dehydrogenase substrate binding N-terminal" evidence="3">
    <location>
        <begin position="22"/>
        <end position="103"/>
    </location>
</feature>
<dbReference type="Gene3D" id="3.40.50.10860">
    <property type="entry name" value="Leucine Dehydrogenase, chain A, domain 1"/>
    <property type="match status" value="1"/>
</dbReference>
<dbReference type="GO" id="GO:0019632">
    <property type="term" value="P:shikimate metabolic process"/>
    <property type="evidence" value="ECO:0007669"/>
    <property type="project" value="TreeGrafter"/>
</dbReference>
<dbReference type="GO" id="GO:0050661">
    <property type="term" value="F:NADP binding"/>
    <property type="evidence" value="ECO:0007669"/>
    <property type="project" value="TreeGrafter"/>
</dbReference>
<dbReference type="InterPro" id="IPR022893">
    <property type="entry name" value="Shikimate_DH_fam"/>
</dbReference>
<dbReference type="Gene3D" id="3.40.50.720">
    <property type="entry name" value="NAD(P)-binding Rossmann-like Domain"/>
    <property type="match status" value="1"/>
</dbReference>
<dbReference type="SUPFAM" id="SSF51735">
    <property type="entry name" value="NAD(P)-binding Rossmann-fold domains"/>
    <property type="match status" value="1"/>
</dbReference>
<evidence type="ECO:0000259" key="3">
    <source>
        <dbReference type="Pfam" id="PF08501"/>
    </source>
</evidence>
<gene>
    <name evidence="4" type="ORF">F6B42_08520</name>
</gene>
<comment type="caution">
    <text evidence="4">The sequence shown here is derived from an EMBL/GenBank/DDBJ whole genome shotgun (WGS) entry which is preliminary data.</text>
</comment>
<keyword evidence="2" id="KW-0057">Aromatic amino acid biosynthesis</keyword>
<comment type="pathway">
    <text evidence="1">Metabolic intermediate biosynthesis; chorismate biosynthesis; chorismate from D-erythrose 4-phosphate and phosphoenolpyruvate: step 4/7.</text>
</comment>
<proteinExistence type="predicted"/>
<dbReference type="InterPro" id="IPR036291">
    <property type="entry name" value="NAD(P)-bd_dom_sf"/>
</dbReference>